<gene>
    <name evidence="4" type="ORF">SAMN04487907_103174</name>
</gene>
<evidence type="ECO:0000313" key="4">
    <source>
        <dbReference type="EMBL" id="SFC27387.1"/>
    </source>
</evidence>
<protein>
    <submittedName>
        <fullName evidence="4">Transcriptional regulator, TetR family</fullName>
    </submittedName>
</protein>
<name>A0A1I1HTJ2_9FLAO</name>
<dbReference type="PRINTS" id="PR00455">
    <property type="entry name" value="HTHTETR"/>
</dbReference>
<dbReference type="Proteomes" id="UP000199438">
    <property type="component" value="Unassembled WGS sequence"/>
</dbReference>
<dbReference type="Pfam" id="PF00440">
    <property type="entry name" value="TetR_N"/>
    <property type="match status" value="1"/>
</dbReference>
<reference evidence="5" key="1">
    <citation type="submission" date="2016-10" db="EMBL/GenBank/DDBJ databases">
        <authorList>
            <person name="Varghese N."/>
            <person name="Submissions S."/>
        </authorList>
    </citation>
    <scope>NUCLEOTIDE SEQUENCE [LARGE SCALE GENOMIC DNA]</scope>
    <source>
        <strain evidence="5">DSM 24499</strain>
    </source>
</reference>
<dbReference type="SUPFAM" id="SSF46689">
    <property type="entry name" value="Homeodomain-like"/>
    <property type="match status" value="1"/>
</dbReference>
<organism evidence="4 5">
    <name type="scientific">Zunongwangia mangrovi</name>
    <dbReference type="NCBI Taxonomy" id="1334022"/>
    <lineage>
        <taxon>Bacteria</taxon>
        <taxon>Pseudomonadati</taxon>
        <taxon>Bacteroidota</taxon>
        <taxon>Flavobacteriia</taxon>
        <taxon>Flavobacteriales</taxon>
        <taxon>Flavobacteriaceae</taxon>
        <taxon>Zunongwangia</taxon>
    </lineage>
</organism>
<dbReference type="RefSeq" id="WP_092541885.1">
    <property type="nucleotide sequence ID" value="NZ_FOKV01000003.1"/>
</dbReference>
<dbReference type="EMBL" id="FOKV01000003">
    <property type="protein sequence ID" value="SFC27387.1"/>
    <property type="molecule type" value="Genomic_DNA"/>
</dbReference>
<keyword evidence="1 2" id="KW-0238">DNA-binding</keyword>
<feature type="domain" description="HTH tetR-type" evidence="3">
    <location>
        <begin position="6"/>
        <end position="66"/>
    </location>
</feature>
<accession>A0A1I1HTJ2</accession>
<dbReference type="Gene3D" id="1.10.357.10">
    <property type="entry name" value="Tetracycline Repressor, domain 2"/>
    <property type="match status" value="1"/>
</dbReference>
<dbReference type="PROSITE" id="PS50977">
    <property type="entry name" value="HTH_TETR_2"/>
    <property type="match status" value="1"/>
</dbReference>
<keyword evidence="5" id="KW-1185">Reference proteome</keyword>
<dbReference type="AlphaFoldDB" id="A0A1I1HTJ2"/>
<evidence type="ECO:0000256" key="2">
    <source>
        <dbReference type="PROSITE-ProRule" id="PRU00335"/>
    </source>
</evidence>
<dbReference type="OrthoDB" id="9789566at2"/>
<proteinExistence type="predicted"/>
<evidence type="ECO:0000313" key="5">
    <source>
        <dbReference type="Proteomes" id="UP000199438"/>
    </source>
</evidence>
<sequence>MDSKEDFVKMQIIEASKTVFRDHGYKKATMDHIAKASEKGRSTLYYYFKNKNEVFEAFVKNEYEKRIQETSKKVSKEFSIEKNLSNYRKIKLEHLISLSNTYTYLLTDLKENTSFLYQLLDGIRTEEISIIENCIHWAIEKQEIKPVPKKDINFLALALVTATDSLEKEIFLYQRFSNDMFDRLEWINQLMIKGLQN</sequence>
<dbReference type="InterPro" id="IPR050624">
    <property type="entry name" value="HTH-type_Tx_Regulator"/>
</dbReference>
<dbReference type="InterPro" id="IPR001647">
    <property type="entry name" value="HTH_TetR"/>
</dbReference>
<dbReference type="PANTHER" id="PTHR43479">
    <property type="entry name" value="ACREF/ENVCD OPERON REPRESSOR-RELATED"/>
    <property type="match status" value="1"/>
</dbReference>
<dbReference type="GO" id="GO:0003677">
    <property type="term" value="F:DNA binding"/>
    <property type="evidence" value="ECO:0007669"/>
    <property type="project" value="UniProtKB-UniRule"/>
</dbReference>
<dbReference type="Gene3D" id="1.10.10.60">
    <property type="entry name" value="Homeodomain-like"/>
    <property type="match status" value="1"/>
</dbReference>
<dbReference type="STRING" id="1334022.SAMN04487907_103174"/>
<dbReference type="InterPro" id="IPR009057">
    <property type="entry name" value="Homeodomain-like_sf"/>
</dbReference>
<feature type="DNA-binding region" description="H-T-H motif" evidence="2">
    <location>
        <begin position="29"/>
        <end position="48"/>
    </location>
</feature>
<evidence type="ECO:0000256" key="1">
    <source>
        <dbReference type="ARBA" id="ARBA00023125"/>
    </source>
</evidence>
<evidence type="ECO:0000259" key="3">
    <source>
        <dbReference type="PROSITE" id="PS50977"/>
    </source>
</evidence>
<dbReference type="PANTHER" id="PTHR43479:SF11">
    <property type="entry name" value="ACREF_ENVCD OPERON REPRESSOR-RELATED"/>
    <property type="match status" value="1"/>
</dbReference>